<organism evidence="2">
    <name type="scientific">Mytilinidion resinicola</name>
    <dbReference type="NCBI Taxonomy" id="574789"/>
    <lineage>
        <taxon>Eukaryota</taxon>
        <taxon>Fungi</taxon>
        <taxon>Dikarya</taxon>
        <taxon>Ascomycota</taxon>
        <taxon>Pezizomycotina</taxon>
        <taxon>Dothideomycetes</taxon>
        <taxon>Pleosporomycetidae</taxon>
        <taxon>Mytilinidiales</taxon>
        <taxon>Mytilinidiaceae</taxon>
        <taxon>Mytilinidion</taxon>
    </lineage>
</organism>
<feature type="compositionally biased region" description="Low complexity" evidence="1">
    <location>
        <begin position="65"/>
        <end position="77"/>
    </location>
</feature>
<dbReference type="OrthoDB" id="10444702at2759"/>
<evidence type="ECO:0000313" key="3">
    <source>
        <dbReference type="Proteomes" id="UP000504636"/>
    </source>
</evidence>
<feature type="region of interest" description="Disordered" evidence="1">
    <location>
        <begin position="58"/>
        <end position="89"/>
    </location>
</feature>
<reference evidence="4" key="2">
    <citation type="submission" date="2020-04" db="EMBL/GenBank/DDBJ databases">
        <authorList>
            <consortium name="NCBI Genome Project"/>
        </authorList>
    </citation>
    <scope>NUCLEOTIDE SEQUENCE</scope>
    <source>
        <strain evidence="4">CBS 304.34</strain>
    </source>
</reference>
<keyword evidence="3" id="KW-1185">Reference proteome</keyword>
<sequence length="89" mass="8777">MAVTKDDILQHEDAAKHSGTAAETFAKKAGLGAFSKQIGEFVKKLVGKKQKAALDAKAKKEGVTPEAEAAAAGAPAPAAAPAPAPAAAA</sequence>
<dbReference type="Proteomes" id="UP000504636">
    <property type="component" value="Unplaced"/>
</dbReference>
<protein>
    <submittedName>
        <fullName evidence="2 4">Uncharacterized protein</fullName>
    </submittedName>
</protein>
<name>A0A6A6YT20_9PEZI</name>
<feature type="compositionally biased region" description="Pro residues" evidence="1">
    <location>
        <begin position="78"/>
        <end position="89"/>
    </location>
</feature>
<evidence type="ECO:0000313" key="2">
    <source>
        <dbReference type="EMBL" id="KAF2811513.1"/>
    </source>
</evidence>
<dbReference type="AlphaFoldDB" id="A0A6A6YT20"/>
<evidence type="ECO:0000256" key="1">
    <source>
        <dbReference type="SAM" id="MobiDB-lite"/>
    </source>
</evidence>
<accession>A0A6A6YT20</accession>
<evidence type="ECO:0000313" key="4">
    <source>
        <dbReference type="RefSeq" id="XP_033578477.1"/>
    </source>
</evidence>
<reference evidence="2 4" key="1">
    <citation type="journal article" date="2020" name="Stud. Mycol.">
        <title>101 Dothideomycetes genomes: a test case for predicting lifestyles and emergence of pathogens.</title>
        <authorList>
            <person name="Haridas S."/>
            <person name="Albert R."/>
            <person name="Binder M."/>
            <person name="Bloem J."/>
            <person name="Labutti K."/>
            <person name="Salamov A."/>
            <person name="Andreopoulos B."/>
            <person name="Baker S."/>
            <person name="Barry K."/>
            <person name="Bills G."/>
            <person name="Bluhm B."/>
            <person name="Cannon C."/>
            <person name="Castanera R."/>
            <person name="Culley D."/>
            <person name="Daum C."/>
            <person name="Ezra D."/>
            <person name="Gonzalez J."/>
            <person name="Henrissat B."/>
            <person name="Kuo A."/>
            <person name="Liang C."/>
            <person name="Lipzen A."/>
            <person name="Lutzoni F."/>
            <person name="Magnuson J."/>
            <person name="Mondo S."/>
            <person name="Nolan M."/>
            <person name="Ohm R."/>
            <person name="Pangilinan J."/>
            <person name="Park H.-J."/>
            <person name="Ramirez L."/>
            <person name="Alfaro M."/>
            <person name="Sun H."/>
            <person name="Tritt A."/>
            <person name="Yoshinaga Y."/>
            <person name="Zwiers L.-H."/>
            <person name="Turgeon B."/>
            <person name="Goodwin S."/>
            <person name="Spatafora J."/>
            <person name="Crous P."/>
            <person name="Grigoriev I."/>
        </authorList>
    </citation>
    <scope>NUCLEOTIDE SEQUENCE</scope>
    <source>
        <strain evidence="2 4">CBS 304.34</strain>
    </source>
</reference>
<dbReference type="EMBL" id="MU003698">
    <property type="protein sequence ID" value="KAF2811513.1"/>
    <property type="molecule type" value="Genomic_DNA"/>
</dbReference>
<gene>
    <name evidence="2 4" type="ORF">BDZ99DRAFT_461568</name>
</gene>
<proteinExistence type="predicted"/>
<reference evidence="4" key="3">
    <citation type="submission" date="2025-04" db="UniProtKB">
        <authorList>
            <consortium name="RefSeq"/>
        </authorList>
    </citation>
    <scope>IDENTIFICATION</scope>
    <source>
        <strain evidence="4">CBS 304.34</strain>
    </source>
</reference>
<dbReference type="GeneID" id="54460538"/>
<dbReference type="RefSeq" id="XP_033578477.1">
    <property type="nucleotide sequence ID" value="XM_033719645.1"/>
</dbReference>